<name>A0A4Y2LSY7_ARAVE</name>
<organism evidence="1 2">
    <name type="scientific">Araneus ventricosus</name>
    <name type="common">Orbweaver spider</name>
    <name type="synonym">Epeira ventricosa</name>
    <dbReference type="NCBI Taxonomy" id="182803"/>
    <lineage>
        <taxon>Eukaryota</taxon>
        <taxon>Metazoa</taxon>
        <taxon>Ecdysozoa</taxon>
        <taxon>Arthropoda</taxon>
        <taxon>Chelicerata</taxon>
        <taxon>Arachnida</taxon>
        <taxon>Araneae</taxon>
        <taxon>Araneomorphae</taxon>
        <taxon>Entelegynae</taxon>
        <taxon>Araneoidea</taxon>
        <taxon>Araneidae</taxon>
        <taxon>Araneus</taxon>
    </lineage>
</organism>
<accession>A0A4Y2LSY7</accession>
<dbReference type="AlphaFoldDB" id="A0A4Y2LSY7"/>
<proteinExistence type="predicted"/>
<keyword evidence="2" id="KW-1185">Reference proteome</keyword>
<comment type="caution">
    <text evidence="1">The sequence shown here is derived from an EMBL/GenBank/DDBJ whole genome shotgun (WGS) entry which is preliminary data.</text>
</comment>
<evidence type="ECO:0000313" key="1">
    <source>
        <dbReference type="EMBL" id="GBN17220.1"/>
    </source>
</evidence>
<evidence type="ECO:0000313" key="2">
    <source>
        <dbReference type="Proteomes" id="UP000499080"/>
    </source>
</evidence>
<gene>
    <name evidence="1" type="ORF">AVEN_87599_1</name>
</gene>
<dbReference type="EMBL" id="BGPR01006236">
    <property type="protein sequence ID" value="GBN17220.1"/>
    <property type="molecule type" value="Genomic_DNA"/>
</dbReference>
<protein>
    <submittedName>
        <fullName evidence="1">Uncharacterized protein</fullName>
    </submittedName>
</protein>
<sequence length="103" mass="11782">MSGLHVKPGMRCFRRGFVLLVEPRCQCGQLRNCGEESRHVKCRSSDRERGEVFLCHTGDISDVFDLVPVSSFGHTGELKIGFQPDQKAERGKCSNQRKRVHHW</sequence>
<dbReference type="Proteomes" id="UP000499080">
    <property type="component" value="Unassembled WGS sequence"/>
</dbReference>
<reference evidence="1 2" key="1">
    <citation type="journal article" date="2019" name="Sci. Rep.">
        <title>Orb-weaving spider Araneus ventricosus genome elucidates the spidroin gene catalogue.</title>
        <authorList>
            <person name="Kono N."/>
            <person name="Nakamura H."/>
            <person name="Ohtoshi R."/>
            <person name="Moran D.A.P."/>
            <person name="Shinohara A."/>
            <person name="Yoshida Y."/>
            <person name="Fujiwara M."/>
            <person name="Mori M."/>
            <person name="Tomita M."/>
            <person name="Arakawa K."/>
        </authorList>
    </citation>
    <scope>NUCLEOTIDE SEQUENCE [LARGE SCALE GENOMIC DNA]</scope>
</reference>